<evidence type="ECO:0000313" key="3">
    <source>
        <dbReference type="Proteomes" id="UP001597101"/>
    </source>
</evidence>
<reference evidence="3" key="1">
    <citation type="journal article" date="2019" name="Int. J. Syst. Evol. Microbiol.">
        <title>The Global Catalogue of Microorganisms (GCM) 10K type strain sequencing project: providing services to taxonomists for standard genome sequencing and annotation.</title>
        <authorList>
            <consortium name="The Broad Institute Genomics Platform"/>
            <consortium name="The Broad Institute Genome Sequencing Center for Infectious Disease"/>
            <person name="Wu L."/>
            <person name="Ma J."/>
        </authorList>
    </citation>
    <scope>NUCLEOTIDE SEQUENCE [LARGE SCALE GENOMIC DNA]</scope>
    <source>
        <strain evidence="3">CCUG 60023</strain>
    </source>
</reference>
<evidence type="ECO:0000313" key="2">
    <source>
        <dbReference type="EMBL" id="MFD0916276.1"/>
    </source>
</evidence>
<comment type="caution">
    <text evidence="2">The sequence shown here is derived from an EMBL/GenBank/DDBJ whole genome shotgun (WGS) entry which is preliminary data.</text>
</comment>
<sequence>MIRILDAVLVAAVIGGAVWTFQIKHSAEQSAKRIALLTRQIEAEERKITLLRADWAIMTSPERLENVAKAFESQLGLAELRSDQIASLDELPPLRPDPKEKILQALEEGDDTTLTGTVEMRALERVPTPTLRSRP</sequence>
<gene>
    <name evidence="2" type="ORF">ACFQ14_07650</name>
</gene>
<dbReference type="EMBL" id="JBHTJV010000005">
    <property type="protein sequence ID" value="MFD0916276.1"/>
    <property type="molecule type" value="Genomic_DNA"/>
</dbReference>
<dbReference type="RefSeq" id="WP_377212137.1">
    <property type="nucleotide sequence ID" value="NZ_JBHTJV010000005.1"/>
</dbReference>
<keyword evidence="1" id="KW-0175">Coiled coil</keyword>
<feature type="coiled-coil region" evidence="1">
    <location>
        <begin position="27"/>
        <end position="54"/>
    </location>
</feature>
<keyword evidence="3" id="KW-1185">Reference proteome</keyword>
<organism evidence="2 3">
    <name type="scientific">Pseudahrensia aquimaris</name>
    <dbReference type="NCBI Taxonomy" id="744461"/>
    <lineage>
        <taxon>Bacteria</taxon>
        <taxon>Pseudomonadati</taxon>
        <taxon>Pseudomonadota</taxon>
        <taxon>Alphaproteobacteria</taxon>
        <taxon>Hyphomicrobiales</taxon>
        <taxon>Ahrensiaceae</taxon>
        <taxon>Pseudahrensia</taxon>
    </lineage>
</organism>
<evidence type="ECO:0000256" key="1">
    <source>
        <dbReference type="SAM" id="Coils"/>
    </source>
</evidence>
<name>A0ABW3FCW0_9HYPH</name>
<protein>
    <recommendedName>
        <fullName evidence="4">Cell division protein FtsL</fullName>
    </recommendedName>
</protein>
<accession>A0ABW3FCW0</accession>
<evidence type="ECO:0008006" key="4">
    <source>
        <dbReference type="Google" id="ProtNLM"/>
    </source>
</evidence>
<proteinExistence type="predicted"/>
<dbReference type="Proteomes" id="UP001597101">
    <property type="component" value="Unassembled WGS sequence"/>
</dbReference>